<dbReference type="VEuPathDB" id="AmoebaDB:EHI7A_100370"/>
<comment type="caution">
    <text evidence="3">The sequence shown here is derived from an EMBL/GenBank/DDBJ whole genome shotgun (WGS) entry which is preliminary data.</text>
</comment>
<gene>
    <name evidence="3" type="ORF">CL6EHI_092590</name>
</gene>
<evidence type="ECO:0000313" key="3">
    <source>
        <dbReference type="EMBL" id="GAT92493.1"/>
    </source>
</evidence>
<keyword evidence="1" id="KW-0175">Coiled coil</keyword>
<protein>
    <submittedName>
        <fullName evidence="3">Uncharacterized protein</fullName>
    </submittedName>
</protein>
<feature type="coiled-coil region" evidence="1">
    <location>
        <begin position="433"/>
        <end position="470"/>
    </location>
</feature>
<evidence type="ECO:0000256" key="1">
    <source>
        <dbReference type="SAM" id="Coils"/>
    </source>
</evidence>
<dbReference type="OMA" id="ICDEFLY"/>
<dbReference type="EMBL" id="BDEQ01000001">
    <property type="protein sequence ID" value="GAT92493.1"/>
    <property type="molecule type" value="Genomic_DNA"/>
</dbReference>
<sequence length="471" mass="55324">MSRLFTKTKKKPLFFNKQTPIEYNKQENDIEKVKLHDSSNGFNPFDTMKEEGFDTSDTMRWFDKMTTDSGEVLLKNESTSVKSFNSITSFQFSPEEEGEKVTNKMNEDIQPKVFPEPRNERIISEQLKESKKNENQVIETKEIKRTDNPIKQEPDKEINKPNEHPQVKPKVNKKSNFHISMKKFEFKKPNLMSKPLKDRMKDSIKQINEKSIHKSSDNHNFQLRINPNDNSSIRNQTTKDIELEKELRKESEEGFKKEANIKKIIDFPDNMQTMKNSNNKANINQKELQEHIVIKQEEKKEICSLKRRTETNQENEIIPPPKRPITNKENKNNLSKFEIPTLKLPIMFNSTDNRLECLKRISTVIQMLNYAPIKKELQTSKVIFLPEIHSIPKPTTEEEMKASLLFCKQRIEKLGNEIECLLPITCCVAEKVLEQLKEIHESRKNKLAIIKKQEEEMKTLQETLHANRTIK</sequence>
<evidence type="ECO:0000313" key="4">
    <source>
        <dbReference type="Proteomes" id="UP000078387"/>
    </source>
</evidence>
<dbReference type="VEuPathDB" id="AmoebaDB:EHI_092590"/>
<dbReference type="Proteomes" id="UP000078387">
    <property type="component" value="Unassembled WGS sequence"/>
</dbReference>
<dbReference type="VEuPathDB" id="AmoebaDB:EHI8A_095610"/>
<reference evidence="3 4" key="1">
    <citation type="submission" date="2016-05" db="EMBL/GenBank/DDBJ databases">
        <title>First whole genome sequencing of Entamoeba histolytica HM1:IMSS-clone-6.</title>
        <authorList>
            <person name="Mukherjee Avik.K."/>
            <person name="Izumyama S."/>
            <person name="Nakada-Tsukui K."/>
            <person name="Nozaki T."/>
        </authorList>
    </citation>
    <scope>NUCLEOTIDE SEQUENCE [LARGE SCALE GENOMIC DNA]</scope>
    <source>
        <strain evidence="3 4">HM1:IMSS clone 6</strain>
    </source>
</reference>
<organism evidence="3 4">
    <name type="scientific">Entamoeba histolytica</name>
    <dbReference type="NCBI Taxonomy" id="5759"/>
    <lineage>
        <taxon>Eukaryota</taxon>
        <taxon>Amoebozoa</taxon>
        <taxon>Evosea</taxon>
        <taxon>Archamoebae</taxon>
        <taxon>Mastigamoebida</taxon>
        <taxon>Entamoebidae</taxon>
        <taxon>Entamoeba</taxon>
    </lineage>
</organism>
<feature type="compositionally biased region" description="Basic and acidic residues" evidence="2">
    <location>
        <begin position="99"/>
        <end position="166"/>
    </location>
</feature>
<evidence type="ECO:0000256" key="2">
    <source>
        <dbReference type="SAM" id="MobiDB-lite"/>
    </source>
</evidence>
<feature type="region of interest" description="Disordered" evidence="2">
    <location>
        <begin position="210"/>
        <end position="238"/>
    </location>
</feature>
<proteinExistence type="predicted"/>
<feature type="region of interest" description="Disordered" evidence="2">
    <location>
        <begin position="94"/>
        <end position="176"/>
    </location>
</feature>
<accession>A0A5K1UN75</accession>
<feature type="compositionally biased region" description="Polar residues" evidence="2">
    <location>
        <begin position="218"/>
        <end position="236"/>
    </location>
</feature>
<dbReference type="VEuPathDB" id="AmoebaDB:EHI5A_058540"/>
<dbReference type="VEuPathDB" id="AmoebaDB:KM1_104960"/>
<dbReference type="AlphaFoldDB" id="A0A5K1UN75"/>
<name>A0A5K1UN75_ENTHI</name>